<evidence type="ECO:0000313" key="3">
    <source>
        <dbReference type="Proteomes" id="UP001159363"/>
    </source>
</evidence>
<proteinExistence type="predicted"/>
<name>A0ABQ9GPV3_9NEOP</name>
<protein>
    <submittedName>
        <fullName evidence="2">Uncharacterized protein</fullName>
    </submittedName>
</protein>
<comment type="caution">
    <text evidence="2">The sequence shown here is derived from an EMBL/GenBank/DDBJ whole genome shotgun (WGS) entry which is preliminary data.</text>
</comment>
<organism evidence="2 3">
    <name type="scientific">Dryococelus australis</name>
    <dbReference type="NCBI Taxonomy" id="614101"/>
    <lineage>
        <taxon>Eukaryota</taxon>
        <taxon>Metazoa</taxon>
        <taxon>Ecdysozoa</taxon>
        <taxon>Arthropoda</taxon>
        <taxon>Hexapoda</taxon>
        <taxon>Insecta</taxon>
        <taxon>Pterygota</taxon>
        <taxon>Neoptera</taxon>
        <taxon>Polyneoptera</taxon>
        <taxon>Phasmatodea</taxon>
        <taxon>Verophasmatodea</taxon>
        <taxon>Anareolatae</taxon>
        <taxon>Phasmatidae</taxon>
        <taxon>Eurycanthinae</taxon>
        <taxon>Dryococelus</taxon>
    </lineage>
</organism>
<feature type="region of interest" description="Disordered" evidence="1">
    <location>
        <begin position="102"/>
        <end position="138"/>
    </location>
</feature>
<reference evidence="2 3" key="1">
    <citation type="submission" date="2023-02" db="EMBL/GenBank/DDBJ databases">
        <title>LHISI_Scaffold_Assembly.</title>
        <authorList>
            <person name="Stuart O.P."/>
            <person name="Cleave R."/>
            <person name="Magrath M.J.L."/>
            <person name="Mikheyev A.S."/>
        </authorList>
    </citation>
    <scope>NUCLEOTIDE SEQUENCE [LARGE SCALE GENOMIC DNA]</scope>
    <source>
        <strain evidence="2">Daus_M_001</strain>
        <tissue evidence="2">Leg muscle</tissue>
    </source>
</reference>
<gene>
    <name evidence="2" type="ORF">PR048_024853</name>
</gene>
<sequence>MADVGREGEKERKRSIVFEVSGLNEHCGMIRGRRGRRQQQRSILFGEGEIAITDGELRQSIRPAPPQEHSRVIMLHHHHTIIDATLCDVWHLVGTCLHYHEQQQRNSQKTNHHHRPNSRSETISPASTEPTASTESTAEAKLSALETVTSLSMLDCIMSTDVTIAMRKCVCDSREKRYRKWTLFDIGILPSSCDRKNGCTVLLSTRLENDSTLFNLEQALQCSCDPCSSGTFRDPEYVYQRMAASFRKMCCPFVSCLHPGLSVFCRWEYVATHTFEVMHYVRGNPEDPTVTKSGYRVLHCISESIVYIQNSITPLDFLRIKEYVRLSEDSESMRAKERVKRGRGEAQFRARFAAPHNFGVVQLWTKRSYDAQLESASQNQSSDTHKTPYDQVKRCRERKNIKAFVHLIENVGLAVGNMSSSSSSSSSGTSSPLELWHSIEVWRVGDGNHGYHSPKPADQHRKSENLVHPLVALRSPTCPVNTCILDKCLRRTNMAADS</sequence>
<dbReference type="EMBL" id="JARBHB010000010">
    <property type="protein sequence ID" value="KAJ8874013.1"/>
    <property type="molecule type" value="Genomic_DNA"/>
</dbReference>
<evidence type="ECO:0000313" key="2">
    <source>
        <dbReference type="EMBL" id="KAJ8874013.1"/>
    </source>
</evidence>
<keyword evidence="3" id="KW-1185">Reference proteome</keyword>
<accession>A0ABQ9GPV3</accession>
<dbReference type="Proteomes" id="UP001159363">
    <property type="component" value="Chromosome 9"/>
</dbReference>
<evidence type="ECO:0000256" key="1">
    <source>
        <dbReference type="SAM" id="MobiDB-lite"/>
    </source>
</evidence>
<feature type="compositionally biased region" description="Low complexity" evidence="1">
    <location>
        <begin position="124"/>
        <end position="138"/>
    </location>
</feature>